<evidence type="ECO:0000313" key="1">
    <source>
        <dbReference type="EMBL" id="CUX41783.1"/>
    </source>
</evidence>
<dbReference type="Proteomes" id="UP000191987">
    <property type="component" value="Unassembled WGS sequence"/>
</dbReference>
<sequence length="556" mass="57316">MTALYTSGTISLVNGSAVITGIDTAWKTALIVGGTVHVEAEGNPLPILPDDSAGASEHPITDTEMTAAIKWQGATGTYKYALVRENTYTEAQAANSVKIAELLQRLNHPTIAAIAGVQGEQDHLILLTGASTATVIPRTSLIQGIEADATVETPAGLVTYESEAAGFIVLVSNAGDERAALYFKISAAAGDWSDPAFLTGEKGDQGDIGPTGIRWAGVWNNTDAYAKNDVVRNNKSAWIALRANTNVAPPVLPTEANDDWELFAPAGMDGAGTGDFLGPAGGVAVNQIVGFADNTGKLGKGLTTAQARVAALVPIGNYRNKLINPLGAINQRAVTGTVTLAAGAYGHDRFKAGASGCTYTFATSNGVTTFTITAGSLQQVIEAAAFAGEPGTYFLSWSGTAQGRIGAGAYDVSGAVSAVCNGSSNVTVEFGIGTVSLPQIERDYVTDFSSKVFQDAELCLRYYFRGFLPLRGIVSTSTTAGRLGCVLPVQMRIVPAISLVGNVFDGGATAAISSITGSYNSVGAVEVDVNLSSSLIAGRPALVYQGSAITTLNAEL</sequence>
<organism evidence="1 2">
    <name type="scientific">Agrobacterium deltaense Zutra 3/1</name>
    <dbReference type="NCBI Taxonomy" id="1183427"/>
    <lineage>
        <taxon>Bacteria</taxon>
        <taxon>Pseudomonadati</taxon>
        <taxon>Pseudomonadota</taxon>
        <taxon>Alphaproteobacteria</taxon>
        <taxon>Hyphomicrobiales</taxon>
        <taxon>Rhizobiaceae</taxon>
        <taxon>Rhizobium/Agrobacterium group</taxon>
        <taxon>Agrobacterium</taxon>
    </lineage>
</organism>
<dbReference type="EMBL" id="FBWG01000028">
    <property type="protein sequence ID" value="CUX41783.1"/>
    <property type="molecule type" value="Genomic_DNA"/>
</dbReference>
<proteinExistence type="predicted"/>
<reference evidence="1 2" key="1">
    <citation type="submission" date="2016-01" db="EMBL/GenBank/DDBJ databases">
        <authorList>
            <person name="Oliw E.H."/>
        </authorList>
    </citation>
    <scope>NUCLEOTIDE SEQUENCE [LARGE SCALE GENOMIC DNA]</scope>
    <source>
        <strain evidence="1 2">Zutra 3-1</strain>
    </source>
</reference>
<evidence type="ECO:0000313" key="2">
    <source>
        <dbReference type="Proteomes" id="UP000191987"/>
    </source>
</evidence>
<dbReference type="Gene3D" id="2.10.10.20">
    <property type="entry name" value="Carbohydrate-binding module superfamily 5/12"/>
    <property type="match status" value="1"/>
</dbReference>
<accession>A0A1S7QU78</accession>
<gene>
    <name evidence="1" type="ORF">AGR7C_Lc100169</name>
</gene>
<dbReference type="AlphaFoldDB" id="A0A1S7QU78"/>
<dbReference type="RefSeq" id="WP_080819491.1">
    <property type="nucleotide sequence ID" value="NZ_LT009749.1"/>
</dbReference>
<name>A0A1S7QU78_9HYPH</name>
<evidence type="ECO:0008006" key="3">
    <source>
        <dbReference type="Google" id="ProtNLM"/>
    </source>
</evidence>
<protein>
    <recommendedName>
        <fullName evidence="3">Tail fiber protein</fullName>
    </recommendedName>
</protein>